<organism evidence="3">
    <name type="scientific">marine metagenome</name>
    <dbReference type="NCBI Taxonomy" id="408172"/>
    <lineage>
        <taxon>unclassified sequences</taxon>
        <taxon>metagenomes</taxon>
        <taxon>ecological metagenomes</taxon>
    </lineage>
</organism>
<sequence length="368" mass="39326">MGVSWMVAGGFQRLGHQLRITARIVNVETGVVRETIKVDGTTDELFALQDQLVEGLGDGLATIAETSESARVAPDQMGIALPATTEAVEEPGSLRPGGRQGGTLGPLPSAAPRPRSQGLIPPPVPRPESEVSVGDVTGDLAIGDDLSRLGVASGVGILTGRPTVRPPRTPVVPTIDGRLDDTVWANAARITEFVQRRPLDGAPATEATEVYVAYDSTNIYIGAYAHYSDPGMMRANRADRDRPVADDTFLVYLDPFLDQQRAYVFSVNAYGVQSDSILNSRSNRGAAVGGRRRYSFGPGRDGPGGVPRGDRSWDALYDSAGQVVPDGFIIEMAIPLKSLRYPQQTGDAPHQWGLQIARTIRGKDESVV</sequence>
<dbReference type="Pfam" id="PF06452">
    <property type="entry name" value="CBM9_1"/>
    <property type="match status" value="1"/>
</dbReference>
<dbReference type="SUPFAM" id="SSF49344">
    <property type="entry name" value="CBD9-like"/>
    <property type="match status" value="1"/>
</dbReference>
<accession>A0A382NHE6</accession>
<evidence type="ECO:0000256" key="1">
    <source>
        <dbReference type="SAM" id="MobiDB-lite"/>
    </source>
</evidence>
<protein>
    <recommendedName>
        <fullName evidence="2">Carbohydrate-binding domain-containing protein</fullName>
    </recommendedName>
</protein>
<feature type="domain" description="Carbohydrate-binding" evidence="2">
    <location>
        <begin position="175"/>
        <end position="356"/>
    </location>
</feature>
<name>A0A382NHE6_9ZZZZ</name>
<proteinExistence type="predicted"/>
<dbReference type="AlphaFoldDB" id="A0A382NHE6"/>
<dbReference type="GO" id="GO:0016052">
    <property type="term" value="P:carbohydrate catabolic process"/>
    <property type="evidence" value="ECO:0007669"/>
    <property type="project" value="InterPro"/>
</dbReference>
<feature type="non-terminal residue" evidence="3">
    <location>
        <position position="368"/>
    </location>
</feature>
<dbReference type="CDD" id="cd09618">
    <property type="entry name" value="CBM9_like_2"/>
    <property type="match status" value="1"/>
</dbReference>
<dbReference type="EMBL" id="UINC01100218">
    <property type="protein sequence ID" value="SVC60110.1"/>
    <property type="molecule type" value="Genomic_DNA"/>
</dbReference>
<gene>
    <name evidence="3" type="ORF">METZ01_LOCUS312964</name>
</gene>
<dbReference type="Gene3D" id="2.60.40.1190">
    <property type="match status" value="1"/>
</dbReference>
<dbReference type="GO" id="GO:0030246">
    <property type="term" value="F:carbohydrate binding"/>
    <property type="evidence" value="ECO:0007669"/>
    <property type="project" value="InterPro"/>
</dbReference>
<evidence type="ECO:0000313" key="3">
    <source>
        <dbReference type="EMBL" id="SVC60110.1"/>
    </source>
</evidence>
<reference evidence="3" key="1">
    <citation type="submission" date="2018-05" db="EMBL/GenBank/DDBJ databases">
        <authorList>
            <person name="Lanie J.A."/>
            <person name="Ng W.-L."/>
            <person name="Kazmierczak K.M."/>
            <person name="Andrzejewski T.M."/>
            <person name="Davidsen T.M."/>
            <person name="Wayne K.J."/>
            <person name="Tettelin H."/>
            <person name="Glass J.I."/>
            <person name="Rusch D."/>
            <person name="Podicherti R."/>
            <person name="Tsui H.-C.T."/>
            <person name="Winkler M.E."/>
        </authorList>
    </citation>
    <scope>NUCLEOTIDE SEQUENCE</scope>
</reference>
<dbReference type="GO" id="GO:0004553">
    <property type="term" value="F:hydrolase activity, hydrolyzing O-glycosyl compounds"/>
    <property type="evidence" value="ECO:0007669"/>
    <property type="project" value="InterPro"/>
</dbReference>
<dbReference type="InterPro" id="IPR010502">
    <property type="entry name" value="Carb-bd_dom_fam9"/>
</dbReference>
<feature type="region of interest" description="Disordered" evidence="1">
    <location>
        <begin position="83"/>
        <end position="132"/>
    </location>
</feature>
<evidence type="ECO:0000259" key="2">
    <source>
        <dbReference type="Pfam" id="PF06452"/>
    </source>
</evidence>